<protein>
    <submittedName>
        <fullName evidence="4">Peptide ABC transporter ATP-binding protein</fullName>
    </submittedName>
</protein>
<dbReference type="InterPro" id="IPR017871">
    <property type="entry name" value="ABC_transporter-like_CS"/>
</dbReference>
<organism evidence="4 5">
    <name type="scientific">Pseudolactococcus hodotermopsidis</name>
    <dbReference type="NCBI Taxonomy" id="2709157"/>
    <lineage>
        <taxon>Bacteria</taxon>
        <taxon>Bacillati</taxon>
        <taxon>Bacillota</taxon>
        <taxon>Bacilli</taxon>
        <taxon>Lactobacillales</taxon>
        <taxon>Streptococcaceae</taxon>
        <taxon>Pseudolactococcus</taxon>
    </lineage>
</organism>
<evidence type="ECO:0000313" key="4">
    <source>
        <dbReference type="EMBL" id="GFH43047.1"/>
    </source>
</evidence>
<proteinExistence type="predicted"/>
<dbReference type="PANTHER" id="PTHR24220">
    <property type="entry name" value="IMPORT ATP-BINDING PROTEIN"/>
    <property type="match status" value="1"/>
</dbReference>
<dbReference type="Pfam" id="PF00005">
    <property type="entry name" value="ABC_tran"/>
    <property type="match status" value="1"/>
</dbReference>
<feature type="domain" description="ABC transporter" evidence="3">
    <location>
        <begin position="2"/>
        <end position="202"/>
    </location>
</feature>
<evidence type="ECO:0000313" key="5">
    <source>
        <dbReference type="Proteomes" id="UP000480303"/>
    </source>
</evidence>
<dbReference type="SUPFAM" id="SSF52540">
    <property type="entry name" value="P-loop containing nucleoside triphosphate hydrolases"/>
    <property type="match status" value="1"/>
</dbReference>
<keyword evidence="2 4" id="KW-0067">ATP-binding</keyword>
<name>A0A6A0BGY3_9LACT</name>
<dbReference type="InterPro" id="IPR003439">
    <property type="entry name" value="ABC_transporter-like_ATP-bd"/>
</dbReference>
<gene>
    <name evidence="4" type="ORF">Hs30E_15980</name>
</gene>
<dbReference type="Gene3D" id="3.40.50.300">
    <property type="entry name" value="P-loop containing nucleotide triphosphate hydrolases"/>
    <property type="match status" value="1"/>
</dbReference>
<dbReference type="InterPro" id="IPR003593">
    <property type="entry name" value="AAA+_ATPase"/>
</dbReference>
<accession>A0A6A0BGY3</accession>
<sequence>MIELQNVSKKFGKNNIFENVNLVFETGKSYALVGASGSGKTTLLNGIARLEKMTSGQILLNGKNIWESREKSYFKNELGYVFQNYALVEDETVSSNLKMIEKDVVKQKQALEKVGLLDEHLTSKIYELSGGQAQRVAIARLVLKQSRIILADEPTGALDKDIGVEIRDLLLSLLTPESVVIFATHDATIYDHVDEVIALDDLK</sequence>
<keyword evidence="1" id="KW-0547">Nucleotide-binding</keyword>
<evidence type="ECO:0000259" key="3">
    <source>
        <dbReference type="PROSITE" id="PS50893"/>
    </source>
</evidence>
<dbReference type="GO" id="GO:0022857">
    <property type="term" value="F:transmembrane transporter activity"/>
    <property type="evidence" value="ECO:0007669"/>
    <property type="project" value="TreeGrafter"/>
</dbReference>
<keyword evidence="5" id="KW-1185">Reference proteome</keyword>
<dbReference type="Proteomes" id="UP000480303">
    <property type="component" value="Unassembled WGS sequence"/>
</dbReference>
<dbReference type="PROSITE" id="PS00211">
    <property type="entry name" value="ABC_TRANSPORTER_1"/>
    <property type="match status" value="1"/>
</dbReference>
<dbReference type="InterPro" id="IPR015854">
    <property type="entry name" value="ABC_transpr_LolD-like"/>
</dbReference>
<dbReference type="AlphaFoldDB" id="A0A6A0BGY3"/>
<evidence type="ECO:0000256" key="1">
    <source>
        <dbReference type="ARBA" id="ARBA00022741"/>
    </source>
</evidence>
<dbReference type="GO" id="GO:0005524">
    <property type="term" value="F:ATP binding"/>
    <property type="evidence" value="ECO:0007669"/>
    <property type="project" value="UniProtKB-KW"/>
</dbReference>
<comment type="caution">
    <text evidence="4">The sequence shown here is derived from an EMBL/GenBank/DDBJ whole genome shotgun (WGS) entry which is preliminary data.</text>
</comment>
<dbReference type="PANTHER" id="PTHR24220:SF86">
    <property type="entry name" value="ABC TRANSPORTER ABCH.1"/>
    <property type="match status" value="1"/>
</dbReference>
<dbReference type="GO" id="GO:0016887">
    <property type="term" value="F:ATP hydrolysis activity"/>
    <property type="evidence" value="ECO:0007669"/>
    <property type="project" value="InterPro"/>
</dbReference>
<dbReference type="EMBL" id="BLLI01000053">
    <property type="protein sequence ID" value="GFH43047.1"/>
    <property type="molecule type" value="Genomic_DNA"/>
</dbReference>
<dbReference type="PROSITE" id="PS50893">
    <property type="entry name" value="ABC_TRANSPORTER_2"/>
    <property type="match status" value="1"/>
</dbReference>
<evidence type="ECO:0000256" key="2">
    <source>
        <dbReference type="ARBA" id="ARBA00022840"/>
    </source>
</evidence>
<dbReference type="InterPro" id="IPR027417">
    <property type="entry name" value="P-loop_NTPase"/>
</dbReference>
<dbReference type="SMART" id="SM00382">
    <property type="entry name" value="AAA"/>
    <property type="match status" value="1"/>
</dbReference>
<reference evidence="4 5" key="1">
    <citation type="submission" date="2020-02" db="EMBL/GenBank/DDBJ databases">
        <title>Draft genome sequence of Lactococcus sp. Hs30E4-3.</title>
        <authorList>
            <person name="Noda S."/>
            <person name="Yuki M."/>
            <person name="Ohkuma M."/>
        </authorList>
    </citation>
    <scope>NUCLEOTIDE SEQUENCE [LARGE SCALE GENOMIC DNA]</scope>
    <source>
        <strain evidence="4 5">Hs30E4-3</strain>
    </source>
</reference>
<dbReference type="GO" id="GO:0005886">
    <property type="term" value="C:plasma membrane"/>
    <property type="evidence" value="ECO:0007669"/>
    <property type="project" value="TreeGrafter"/>
</dbReference>
<dbReference type="RefSeq" id="WP_172209485.1">
    <property type="nucleotide sequence ID" value="NZ_BLLI01000053.1"/>
</dbReference>